<keyword evidence="5" id="KW-0723">Serine/threonine-protein kinase</keyword>
<feature type="transmembrane region" description="Helical" evidence="22">
    <location>
        <begin position="627"/>
        <end position="651"/>
    </location>
</feature>
<evidence type="ECO:0000256" key="13">
    <source>
        <dbReference type="ARBA" id="ARBA00022777"/>
    </source>
</evidence>
<dbReference type="EC" id="2.7.11.1" evidence="3"/>
<dbReference type="GO" id="GO:0005886">
    <property type="term" value="C:plasma membrane"/>
    <property type="evidence" value="ECO:0000318"/>
    <property type="project" value="GO_Central"/>
</dbReference>
<name>I1HYY7_BRADI</name>
<feature type="binding site" evidence="21">
    <location>
        <position position="720"/>
    </location>
    <ligand>
        <name>ATP</name>
        <dbReference type="ChEBI" id="CHEBI:30616"/>
    </ligand>
</feature>
<dbReference type="FunFam" id="3.80.10.10:FF:000041">
    <property type="entry name" value="LRR receptor-like serine/threonine-protein kinase ERECTA"/>
    <property type="match status" value="1"/>
</dbReference>
<proteinExistence type="inferred from homology"/>
<reference evidence="25 26" key="1">
    <citation type="journal article" date="2010" name="Nature">
        <title>Genome sequencing and analysis of the model grass Brachypodium distachyon.</title>
        <authorList>
            <consortium name="International Brachypodium Initiative"/>
        </authorList>
    </citation>
    <scope>NUCLEOTIDE SEQUENCE [LARGE SCALE GENOMIC DNA]</scope>
    <source>
        <strain evidence="25">Bd21</strain>
        <strain evidence="26">cv. Bd21</strain>
    </source>
</reference>
<keyword evidence="17" id="KW-0675">Receptor</keyword>
<dbReference type="RefSeq" id="XP_014756587.1">
    <property type="nucleotide sequence ID" value="XM_014901101.2"/>
</dbReference>
<keyword evidence="14 21" id="KW-0067">ATP-binding</keyword>
<dbReference type="AlphaFoldDB" id="I1HYY7"/>
<evidence type="ECO:0000256" key="23">
    <source>
        <dbReference type="SAM" id="SignalP"/>
    </source>
</evidence>
<evidence type="ECO:0000256" key="3">
    <source>
        <dbReference type="ARBA" id="ARBA00012513"/>
    </source>
</evidence>
<keyword evidence="12 21" id="KW-0547">Nucleotide-binding</keyword>
<dbReference type="InterPro" id="IPR017441">
    <property type="entry name" value="Protein_kinase_ATP_BS"/>
</dbReference>
<organism evidence="26">
    <name type="scientific">Brachypodium distachyon</name>
    <name type="common">Purple false brome</name>
    <name type="synonym">Trachynia distachya</name>
    <dbReference type="NCBI Taxonomy" id="15368"/>
    <lineage>
        <taxon>Eukaryota</taxon>
        <taxon>Viridiplantae</taxon>
        <taxon>Streptophyta</taxon>
        <taxon>Embryophyta</taxon>
        <taxon>Tracheophyta</taxon>
        <taxon>Spermatophyta</taxon>
        <taxon>Magnoliopsida</taxon>
        <taxon>Liliopsida</taxon>
        <taxon>Poales</taxon>
        <taxon>Poaceae</taxon>
        <taxon>BOP clade</taxon>
        <taxon>Pooideae</taxon>
        <taxon>Stipodae</taxon>
        <taxon>Brachypodieae</taxon>
        <taxon>Brachypodium</taxon>
    </lineage>
</organism>
<dbReference type="FunFam" id="3.80.10.10:FF:000669">
    <property type="entry name" value="Putative leucine-rich repeat receptor-like protein kinase family protein"/>
    <property type="match status" value="1"/>
</dbReference>
<dbReference type="InterPro" id="IPR003591">
    <property type="entry name" value="Leu-rich_rpt_typical-subtyp"/>
</dbReference>
<evidence type="ECO:0000256" key="22">
    <source>
        <dbReference type="SAM" id="Phobius"/>
    </source>
</evidence>
<evidence type="ECO:0000313" key="25">
    <source>
        <dbReference type="EMBL" id="KQJ94121.1"/>
    </source>
</evidence>
<evidence type="ECO:0000256" key="9">
    <source>
        <dbReference type="ARBA" id="ARBA00022692"/>
    </source>
</evidence>
<evidence type="ECO:0000256" key="8">
    <source>
        <dbReference type="ARBA" id="ARBA00022679"/>
    </source>
</evidence>
<evidence type="ECO:0000256" key="12">
    <source>
        <dbReference type="ARBA" id="ARBA00022741"/>
    </source>
</evidence>
<dbReference type="Pfam" id="PF00560">
    <property type="entry name" value="LRR_1"/>
    <property type="match status" value="3"/>
</dbReference>
<dbReference type="SUPFAM" id="SSF52058">
    <property type="entry name" value="L domain-like"/>
    <property type="match status" value="2"/>
</dbReference>
<dbReference type="Pfam" id="PF13855">
    <property type="entry name" value="LRR_8"/>
    <property type="match status" value="1"/>
</dbReference>
<dbReference type="CDD" id="cd14066">
    <property type="entry name" value="STKc_IRAK"/>
    <property type="match status" value="1"/>
</dbReference>
<evidence type="ECO:0000313" key="26">
    <source>
        <dbReference type="EnsemblPlants" id="KQJ94121"/>
    </source>
</evidence>
<evidence type="ECO:0000256" key="5">
    <source>
        <dbReference type="ARBA" id="ARBA00022527"/>
    </source>
</evidence>
<dbReference type="PROSITE" id="PS50011">
    <property type="entry name" value="PROTEIN_KINASE_DOM"/>
    <property type="match status" value="1"/>
</dbReference>
<feature type="domain" description="Protein kinase" evidence="24">
    <location>
        <begin position="682"/>
        <end position="976"/>
    </location>
</feature>
<keyword evidence="6" id="KW-0597">Phosphoprotein</keyword>
<dbReference type="Gramene" id="KQJ94121">
    <property type="protein sequence ID" value="KQJ94121"/>
    <property type="gene ID" value="BRADI_3g08647v3"/>
</dbReference>
<keyword evidence="13" id="KW-0418">Kinase</keyword>
<reference evidence="25" key="2">
    <citation type="submission" date="2017-06" db="EMBL/GenBank/DDBJ databases">
        <title>WGS assembly of Brachypodium distachyon.</title>
        <authorList>
            <consortium name="The International Brachypodium Initiative"/>
            <person name="Lucas S."/>
            <person name="Harmon-Smith M."/>
            <person name="Lail K."/>
            <person name="Tice H."/>
            <person name="Grimwood J."/>
            <person name="Bruce D."/>
            <person name="Barry K."/>
            <person name="Shu S."/>
            <person name="Lindquist E."/>
            <person name="Wang M."/>
            <person name="Pitluck S."/>
            <person name="Vogel J.P."/>
            <person name="Garvin D.F."/>
            <person name="Mockler T.C."/>
            <person name="Schmutz J."/>
            <person name="Rokhsar D."/>
            <person name="Bevan M.W."/>
        </authorList>
    </citation>
    <scope>NUCLEOTIDE SEQUENCE</scope>
    <source>
        <strain evidence="25">Bd21</strain>
    </source>
</reference>
<dbReference type="FunFam" id="3.80.10.10:FF:000642">
    <property type="entry name" value="Leucine-rich receptor-like protein kinase family protein"/>
    <property type="match status" value="1"/>
</dbReference>
<dbReference type="InterPro" id="IPR001245">
    <property type="entry name" value="Ser-Thr/Tyr_kinase_cat_dom"/>
</dbReference>
<keyword evidence="7" id="KW-0433">Leucine-rich repeat</keyword>
<dbReference type="GO" id="GO:0004674">
    <property type="term" value="F:protein serine/threonine kinase activity"/>
    <property type="evidence" value="ECO:0007669"/>
    <property type="project" value="UniProtKB-KW"/>
</dbReference>
<evidence type="ECO:0000256" key="7">
    <source>
        <dbReference type="ARBA" id="ARBA00022614"/>
    </source>
</evidence>
<dbReference type="InterPro" id="IPR032675">
    <property type="entry name" value="LRR_dom_sf"/>
</dbReference>
<dbReference type="SUPFAM" id="SSF56112">
    <property type="entry name" value="Protein kinase-like (PK-like)"/>
    <property type="match status" value="1"/>
</dbReference>
<evidence type="ECO:0000259" key="24">
    <source>
        <dbReference type="PROSITE" id="PS50011"/>
    </source>
</evidence>
<dbReference type="InterPro" id="IPR050647">
    <property type="entry name" value="Plant_LRR-RLKs"/>
</dbReference>
<sequence>MACCYLALLLVFLTSGTHAKPHHGELQTLLTIRRDWGSPAALSSWKPKSSVHLAHCNWDGVTCNSNGQVTTLSFAKLHIANPIPASVCRLKHLSSLDLSYNNLTGEFPKVLYGCSTLQYLDLSNNQLAGSLPGDIGKLSSEMLHLNLSANGFIGHVPSAIGGFLKLKSLVLDTNSFNGSYPAAAIGRLVELETLTLASNPFAPGPLPDAFGKLTKLTLLWLSGMNLTGRIPSSLSALNELSILDMAMNNLQGKIPVWIWKLQKLQYLYMYGNRFTGGIGPFDAAVSMLQLDLSSNRLTGPIHDTIGSMKNLSLLFLYYNDIAGPIPVSLGLLPNLADIRLFDNKLSGPLPPELGKHSPLGNFEVANNLLSGGLPETLCANKQLYDLVVFNNGFSGVFPAGLGECDTLDNIMAENNSFTGDFPEKIWSFPKLTTVLIHDNSFTGTLPAKISPLISRIEMDNNRFSGAIPMTAYRLQTFHAQNNLFSGILPPNMTGLANLADLNLARNRLSGPIPMSVQFLRRLNFLDLSSNKISGPIPTGIGSLPALNVLDLSKNELTGDIPPDFSNLHINFINLSCNQLTGVIPVWLQSPAYYQSVLDNPGLCSGVPGSSLRLCAGSSSSSSHDHHVIIILLVVLPSITLISAAITGWLLLSRRRGRRDVTSWKMTAFRALDFMEHDIISGIREENLIGRGGSGKVYRIQLRRGKAGGCGSDSQRTVAVKRIGNAGKADTSLEKEFESEVNTLGELRHDNIVNLLCCISGDDDKLLVYENMENGSLDRWLHRRHQKHAGVVGPLDWSTRLSIAVDVARGLSYMHEDLVRPVIHRDVKCSNVLLDCSFRAKIADFGLARILAKSGESEAASAVCGTFGYIAPEYIQRAKVSEKVDVYSFGVVLLELATGRGAQDGGTESGSCLAKWASKRYRNGGPFAGLVDDEILDPAHLDDMVTVFELGVVCTREDPRSRPSMSQILRQLLDLKFDRNKIDGCEAKDNFGVDSSDQCIV</sequence>
<evidence type="ECO:0000256" key="1">
    <source>
        <dbReference type="ARBA" id="ARBA00004162"/>
    </source>
</evidence>
<comment type="subcellular location">
    <subcellularLocation>
        <location evidence="1">Cell membrane</location>
        <topology evidence="1">Single-pass membrane protein</topology>
    </subcellularLocation>
</comment>
<dbReference type="PROSITE" id="PS00107">
    <property type="entry name" value="PROTEIN_KINASE_ATP"/>
    <property type="match status" value="1"/>
</dbReference>
<dbReference type="Proteomes" id="UP000008810">
    <property type="component" value="Chromosome 3"/>
</dbReference>
<keyword evidence="9 22" id="KW-0812">Transmembrane</keyword>
<dbReference type="FunFam" id="3.30.200.20:FF:000622">
    <property type="entry name" value="Putative leucine-rich repeat receptor-like protein kinase family protein"/>
    <property type="match status" value="1"/>
</dbReference>
<dbReference type="InterPro" id="IPR013210">
    <property type="entry name" value="LRR_N_plant-typ"/>
</dbReference>
<gene>
    <name evidence="26" type="primary">LOC100823379</name>
    <name evidence="25" type="ORF">BRADI_3g08647v3</name>
</gene>
<dbReference type="Gene3D" id="3.30.200.20">
    <property type="entry name" value="Phosphorylase Kinase, domain 1"/>
    <property type="match status" value="1"/>
</dbReference>
<keyword evidence="10 23" id="KW-0732">Signal</keyword>
<evidence type="ECO:0000256" key="21">
    <source>
        <dbReference type="PROSITE-ProRule" id="PRU10141"/>
    </source>
</evidence>
<evidence type="ECO:0000256" key="15">
    <source>
        <dbReference type="ARBA" id="ARBA00022989"/>
    </source>
</evidence>
<feature type="signal peptide" evidence="23">
    <location>
        <begin position="1"/>
        <end position="19"/>
    </location>
</feature>
<evidence type="ECO:0000256" key="14">
    <source>
        <dbReference type="ARBA" id="ARBA00022840"/>
    </source>
</evidence>
<evidence type="ECO:0000256" key="2">
    <source>
        <dbReference type="ARBA" id="ARBA00008684"/>
    </source>
</evidence>
<evidence type="ECO:0000256" key="19">
    <source>
        <dbReference type="ARBA" id="ARBA00047899"/>
    </source>
</evidence>
<dbReference type="EMBL" id="CM000882">
    <property type="protein sequence ID" value="KQJ94121.1"/>
    <property type="molecule type" value="Genomic_DNA"/>
</dbReference>
<dbReference type="InterPro" id="IPR011009">
    <property type="entry name" value="Kinase-like_dom_sf"/>
</dbReference>
<evidence type="ECO:0000256" key="6">
    <source>
        <dbReference type="ARBA" id="ARBA00022553"/>
    </source>
</evidence>
<keyword evidence="27" id="KW-1185">Reference proteome</keyword>
<dbReference type="PANTHER" id="PTHR48056:SF29">
    <property type="entry name" value="RECEPTOR-LIKE PROTEIN KINASE HSL1"/>
    <property type="match status" value="1"/>
</dbReference>
<dbReference type="FunFam" id="3.80.10.10:FF:000221">
    <property type="entry name" value="Leucine-rich repeat receptor-like protein kinase PXL1"/>
    <property type="match status" value="1"/>
</dbReference>
<dbReference type="OMA" id="ISECNVI"/>
<dbReference type="InterPro" id="IPR001611">
    <property type="entry name" value="Leu-rich_rpt"/>
</dbReference>
<evidence type="ECO:0000256" key="16">
    <source>
        <dbReference type="ARBA" id="ARBA00023136"/>
    </source>
</evidence>
<comment type="similarity">
    <text evidence="2">Belongs to the protein kinase superfamily. Ser/Thr protein kinase family.</text>
</comment>
<dbReference type="Gene3D" id="3.80.10.10">
    <property type="entry name" value="Ribonuclease Inhibitor"/>
    <property type="match status" value="4"/>
</dbReference>
<dbReference type="HOGENOM" id="CLU_000288_22_1_1"/>
<accession>I1HYY7</accession>
<comment type="catalytic activity">
    <reaction evidence="19">
        <text>L-threonyl-[protein] + ATP = O-phospho-L-threonyl-[protein] + ADP + H(+)</text>
        <dbReference type="Rhea" id="RHEA:46608"/>
        <dbReference type="Rhea" id="RHEA-COMP:11060"/>
        <dbReference type="Rhea" id="RHEA-COMP:11605"/>
        <dbReference type="ChEBI" id="CHEBI:15378"/>
        <dbReference type="ChEBI" id="CHEBI:30013"/>
        <dbReference type="ChEBI" id="CHEBI:30616"/>
        <dbReference type="ChEBI" id="CHEBI:61977"/>
        <dbReference type="ChEBI" id="CHEBI:456216"/>
        <dbReference type="EC" id="2.7.11.1"/>
    </reaction>
</comment>
<keyword evidence="11" id="KW-0677">Repeat</keyword>
<reference evidence="26" key="3">
    <citation type="submission" date="2018-08" db="UniProtKB">
        <authorList>
            <consortium name="EnsemblPlants"/>
        </authorList>
    </citation>
    <scope>IDENTIFICATION</scope>
    <source>
        <strain evidence="26">cv. Bd21</strain>
    </source>
</reference>
<protein>
    <recommendedName>
        <fullName evidence="3">non-specific serine/threonine protein kinase</fullName>
        <ecNumber evidence="3">2.7.11.1</ecNumber>
    </recommendedName>
</protein>
<dbReference type="FunFam" id="1.10.510.10:FF:000417">
    <property type="entry name" value="Leucine-rich repeat receptor-like protein kinase"/>
    <property type="match status" value="1"/>
</dbReference>
<keyword evidence="18" id="KW-0325">Glycoprotein</keyword>
<evidence type="ECO:0000313" key="27">
    <source>
        <dbReference type="Proteomes" id="UP000008810"/>
    </source>
</evidence>
<dbReference type="SMART" id="SM00369">
    <property type="entry name" value="LRR_TYP"/>
    <property type="match status" value="6"/>
</dbReference>
<dbReference type="PROSITE" id="PS00108">
    <property type="entry name" value="PROTEIN_KINASE_ST"/>
    <property type="match status" value="1"/>
</dbReference>
<keyword evidence="8" id="KW-0808">Transferase</keyword>
<evidence type="ECO:0000256" key="17">
    <source>
        <dbReference type="ARBA" id="ARBA00023170"/>
    </source>
</evidence>
<dbReference type="GO" id="GO:0005524">
    <property type="term" value="F:ATP binding"/>
    <property type="evidence" value="ECO:0007669"/>
    <property type="project" value="UniProtKB-UniRule"/>
</dbReference>
<dbReference type="InterPro" id="IPR000719">
    <property type="entry name" value="Prot_kinase_dom"/>
</dbReference>
<evidence type="ECO:0000256" key="10">
    <source>
        <dbReference type="ARBA" id="ARBA00022729"/>
    </source>
</evidence>
<dbReference type="EnsemblPlants" id="KQJ94121">
    <property type="protein sequence ID" value="KQJ94121"/>
    <property type="gene ID" value="BRADI_3g08647v3"/>
</dbReference>
<dbReference type="PANTHER" id="PTHR48056">
    <property type="entry name" value="LRR RECEPTOR-LIKE SERINE/THREONINE-PROTEIN KINASE-RELATED"/>
    <property type="match status" value="1"/>
</dbReference>
<evidence type="ECO:0000256" key="18">
    <source>
        <dbReference type="ARBA" id="ARBA00023180"/>
    </source>
</evidence>
<dbReference type="eggNOG" id="ENOG502QQPF">
    <property type="taxonomic scope" value="Eukaryota"/>
</dbReference>
<dbReference type="KEGG" id="bdi:100823379"/>
<dbReference type="OrthoDB" id="676979at2759"/>
<dbReference type="GeneID" id="100823379"/>
<dbReference type="Gene3D" id="1.10.510.10">
    <property type="entry name" value="Transferase(Phosphotransferase) domain 1"/>
    <property type="match status" value="1"/>
</dbReference>
<dbReference type="Pfam" id="PF07714">
    <property type="entry name" value="PK_Tyr_Ser-Thr"/>
    <property type="match status" value="1"/>
</dbReference>
<dbReference type="SMART" id="SM00220">
    <property type="entry name" value="S_TKc"/>
    <property type="match status" value="1"/>
</dbReference>
<feature type="chain" id="PRO_5014094916" description="non-specific serine/threonine protein kinase" evidence="23">
    <location>
        <begin position="20"/>
        <end position="1000"/>
    </location>
</feature>
<dbReference type="PRINTS" id="PR00019">
    <property type="entry name" value="LEURICHRPT"/>
</dbReference>
<evidence type="ECO:0000256" key="11">
    <source>
        <dbReference type="ARBA" id="ARBA00022737"/>
    </source>
</evidence>
<dbReference type="InterPro" id="IPR008271">
    <property type="entry name" value="Ser/Thr_kinase_AS"/>
</dbReference>
<comment type="catalytic activity">
    <reaction evidence="20">
        <text>L-seryl-[protein] + ATP = O-phospho-L-seryl-[protein] + ADP + H(+)</text>
        <dbReference type="Rhea" id="RHEA:17989"/>
        <dbReference type="Rhea" id="RHEA-COMP:9863"/>
        <dbReference type="Rhea" id="RHEA-COMP:11604"/>
        <dbReference type="ChEBI" id="CHEBI:15378"/>
        <dbReference type="ChEBI" id="CHEBI:29999"/>
        <dbReference type="ChEBI" id="CHEBI:30616"/>
        <dbReference type="ChEBI" id="CHEBI:83421"/>
        <dbReference type="ChEBI" id="CHEBI:456216"/>
        <dbReference type="EC" id="2.7.11.1"/>
    </reaction>
</comment>
<keyword evidence="4" id="KW-1003">Cell membrane</keyword>
<dbReference type="Pfam" id="PF08263">
    <property type="entry name" value="LRRNT_2"/>
    <property type="match status" value="1"/>
</dbReference>
<evidence type="ECO:0000256" key="20">
    <source>
        <dbReference type="ARBA" id="ARBA00048679"/>
    </source>
</evidence>
<keyword evidence="15 22" id="KW-1133">Transmembrane helix</keyword>
<keyword evidence="16 22" id="KW-0472">Membrane</keyword>
<evidence type="ECO:0000256" key="4">
    <source>
        <dbReference type="ARBA" id="ARBA00022475"/>
    </source>
</evidence>